<sequence>MQQFLSRMTLYRKESQDLEKQVQISIQQMVHDKRIDFVQLLFGLKSEDLAHFPGIKSYCDYLEREAFQALMNPSFDPIRGLIPCSSPLQVGDCWDWCIAVLQAVRSAQPETSIHDILRHLEEQSELSKNKFDRRQDKSYLYLAIFGALCWTSMMVRPRLVFKDGVRPHLTCLLPDGVKQPKHSQSQRLADRCMRPVLSTFRSFKQLHWGEWSDEHAYGISREADNLYAASLSIYSLRYFGHVTIQWVDTITEHLWFNPANRRLSLFRFPSFCAILAIHSNETCPAVRSISEELEPLSPEDRDQCCVSLEQEVILSYRILFGQDDMSRKLAHEEVCNLKQSRANQSIDTMLLDLCERKYKSGYLWWKSYDRVLRGYPPNIWPITCRSIEGHLQQSDVYSAQDDFPRLGRRLLKLQQFNLRQRPSKLTELWRDRRNPLQWYTFWAVVLVGGVANILAALQLLVAIIALQMSI</sequence>
<keyword evidence="3" id="KW-1185">Reference proteome</keyword>
<evidence type="ECO:0000313" key="2">
    <source>
        <dbReference type="EMBL" id="TQB69832.1"/>
    </source>
</evidence>
<dbReference type="EMBL" id="VIFY01000134">
    <property type="protein sequence ID" value="TQB69832.1"/>
    <property type="molecule type" value="Genomic_DNA"/>
</dbReference>
<dbReference type="STRING" id="5098.A0A507QRU3"/>
<dbReference type="AlphaFoldDB" id="A0A507QRU3"/>
<keyword evidence="1" id="KW-1133">Transmembrane helix</keyword>
<feature type="transmembrane region" description="Helical" evidence="1">
    <location>
        <begin position="438"/>
        <end position="466"/>
    </location>
</feature>
<proteinExistence type="predicted"/>
<keyword evidence="1" id="KW-0812">Transmembrane</keyword>
<evidence type="ECO:0000313" key="3">
    <source>
        <dbReference type="Proteomes" id="UP000319663"/>
    </source>
</evidence>
<feature type="transmembrane region" description="Helical" evidence="1">
    <location>
        <begin position="138"/>
        <end position="155"/>
    </location>
</feature>
<accession>A0A507QRU3</accession>
<reference evidence="2 3" key="1">
    <citation type="submission" date="2019-06" db="EMBL/GenBank/DDBJ databases">
        <title>Wine fermentation using esterase from Monascus purpureus.</title>
        <authorList>
            <person name="Geng C."/>
            <person name="Zhang Y."/>
        </authorList>
    </citation>
    <scope>NUCLEOTIDE SEQUENCE [LARGE SCALE GENOMIC DNA]</scope>
    <source>
        <strain evidence="2">HQ1</strain>
    </source>
</reference>
<name>A0A507QRU3_MONPU</name>
<keyword evidence="1" id="KW-0472">Membrane</keyword>
<protein>
    <submittedName>
        <fullName evidence="2">Uncharacterized protein</fullName>
    </submittedName>
</protein>
<evidence type="ECO:0000256" key="1">
    <source>
        <dbReference type="SAM" id="Phobius"/>
    </source>
</evidence>
<comment type="caution">
    <text evidence="2">The sequence shown here is derived from an EMBL/GenBank/DDBJ whole genome shotgun (WGS) entry which is preliminary data.</text>
</comment>
<dbReference type="Proteomes" id="UP000319663">
    <property type="component" value="Unassembled WGS sequence"/>
</dbReference>
<organism evidence="2 3">
    <name type="scientific">Monascus purpureus</name>
    <name type="common">Red mold</name>
    <name type="synonym">Monascus anka</name>
    <dbReference type="NCBI Taxonomy" id="5098"/>
    <lineage>
        <taxon>Eukaryota</taxon>
        <taxon>Fungi</taxon>
        <taxon>Dikarya</taxon>
        <taxon>Ascomycota</taxon>
        <taxon>Pezizomycotina</taxon>
        <taxon>Eurotiomycetes</taxon>
        <taxon>Eurotiomycetidae</taxon>
        <taxon>Eurotiales</taxon>
        <taxon>Aspergillaceae</taxon>
        <taxon>Monascus</taxon>
    </lineage>
</organism>
<gene>
    <name evidence="2" type="ORF">MPDQ_001322</name>
</gene>